<dbReference type="GO" id="GO:0005829">
    <property type="term" value="C:cytosol"/>
    <property type="evidence" value="ECO:0007669"/>
    <property type="project" value="TreeGrafter"/>
</dbReference>
<comment type="subunit">
    <text evidence="9">Homodimer.</text>
</comment>
<comment type="function">
    <text evidence="9">Catalyzes the transfer of the phosphoribosyl group of 5-phosphorylribose-1-pyrophosphate (PRPP) to anthranilate to yield N-(5'-phosphoribosyl)-anthranilate (PRA).</text>
</comment>
<dbReference type="OrthoDB" id="9806430at2"/>
<comment type="caution">
    <text evidence="12">The sequence shown here is derived from an EMBL/GenBank/DDBJ whole genome shotgun (WGS) entry which is preliminary data.</text>
</comment>
<dbReference type="Pfam" id="PF02885">
    <property type="entry name" value="Glycos_trans_3N"/>
    <property type="match status" value="1"/>
</dbReference>
<dbReference type="Pfam" id="PF00591">
    <property type="entry name" value="Glycos_transf_3"/>
    <property type="match status" value="1"/>
</dbReference>
<dbReference type="AlphaFoldDB" id="A0A383XRD3"/>
<feature type="binding site" evidence="9">
    <location>
        <position position="122"/>
    </location>
    <ligand>
        <name>5-phospho-alpha-D-ribose 1-diphosphate</name>
        <dbReference type="ChEBI" id="CHEBI:58017"/>
    </ligand>
</feature>
<keyword evidence="13" id="KW-1185">Reference proteome</keyword>
<evidence type="ECO:0000259" key="11">
    <source>
        <dbReference type="Pfam" id="PF02885"/>
    </source>
</evidence>
<dbReference type="InterPro" id="IPR005940">
    <property type="entry name" value="Anthranilate_Pribosyl_Tfrase"/>
</dbReference>
<keyword evidence="3 9" id="KW-0328">Glycosyltransferase</keyword>
<dbReference type="SUPFAM" id="SSF52418">
    <property type="entry name" value="Nucleoside phosphorylase/phosphoribosyltransferase catalytic domain"/>
    <property type="match status" value="1"/>
</dbReference>
<dbReference type="GO" id="GO:0000287">
    <property type="term" value="F:magnesium ion binding"/>
    <property type="evidence" value="ECO:0007669"/>
    <property type="project" value="UniProtKB-UniRule"/>
</dbReference>
<feature type="domain" description="Glycosyl transferase family 3 N-terminal" evidence="11">
    <location>
        <begin position="3"/>
        <end position="64"/>
    </location>
</feature>
<organism evidence="12 13">
    <name type="scientific">Abyssibacter profundi</name>
    <dbReference type="NCBI Taxonomy" id="2182787"/>
    <lineage>
        <taxon>Bacteria</taxon>
        <taxon>Pseudomonadati</taxon>
        <taxon>Pseudomonadota</taxon>
        <taxon>Gammaproteobacteria</taxon>
        <taxon>Chromatiales</taxon>
        <taxon>Oceanococcaceae</taxon>
        <taxon>Abyssibacter</taxon>
    </lineage>
</organism>
<evidence type="ECO:0000256" key="9">
    <source>
        <dbReference type="HAMAP-Rule" id="MF_00211"/>
    </source>
</evidence>
<dbReference type="Gene3D" id="3.40.1030.10">
    <property type="entry name" value="Nucleoside phosphorylase/phosphoribosyltransferase catalytic domain"/>
    <property type="match status" value="1"/>
</dbReference>
<dbReference type="EMBL" id="QEQK01000012">
    <property type="protein sequence ID" value="PWN55187.1"/>
    <property type="molecule type" value="Genomic_DNA"/>
</dbReference>
<dbReference type="InterPro" id="IPR035902">
    <property type="entry name" value="Nuc_phospho_transferase"/>
</dbReference>
<dbReference type="HAMAP" id="MF_00211">
    <property type="entry name" value="TrpD"/>
    <property type="match status" value="1"/>
</dbReference>
<dbReference type="InterPro" id="IPR017459">
    <property type="entry name" value="Glycosyl_Trfase_fam3_N_dom"/>
</dbReference>
<evidence type="ECO:0000256" key="2">
    <source>
        <dbReference type="ARBA" id="ARBA00022605"/>
    </source>
</evidence>
<feature type="binding site" evidence="9">
    <location>
        <position position="82"/>
    </location>
    <ligand>
        <name>5-phospho-alpha-D-ribose 1-diphosphate</name>
        <dbReference type="ChEBI" id="CHEBI:58017"/>
    </ligand>
</feature>
<evidence type="ECO:0000256" key="7">
    <source>
        <dbReference type="ARBA" id="ARBA00052328"/>
    </source>
</evidence>
<dbReference type="GO" id="GO:0000162">
    <property type="term" value="P:L-tryptophan biosynthetic process"/>
    <property type="evidence" value="ECO:0007669"/>
    <property type="project" value="UniProtKB-UniRule"/>
</dbReference>
<reference evidence="12 13" key="1">
    <citation type="submission" date="2018-05" db="EMBL/GenBank/DDBJ databases">
        <title>Abyssibacter profundi OUC007T gen. nov., sp. nov, a marine bacterium isolated from seawater of the Mariana Trench.</title>
        <authorList>
            <person name="Zhou S."/>
        </authorList>
    </citation>
    <scope>NUCLEOTIDE SEQUENCE [LARGE SCALE GENOMIC DNA]</scope>
    <source>
        <strain evidence="12 13">OUC007</strain>
    </source>
</reference>
<feature type="binding site" evidence="9">
    <location>
        <begin position="85"/>
        <end position="86"/>
    </location>
    <ligand>
        <name>5-phospho-alpha-D-ribose 1-diphosphate</name>
        <dbReference type="ChEBI" id="CHEBI:58017"/>
    </ligand>
</feature>
<gene>
    <name evidence="9 12" type="primary">trpD</name>
    <name evidence="12" type="ORF">DEH80_13250</name>
</gene>
<evidence type="ECO:0000256" key="1">
    <source>
        <dbReference type="ARBA" id="ARBA00004907"/>
    </source>
</evidence>
<dbReference type="Proteomes" id="UP000251800">
    <property type="component" value="Unassembled WGS sequence"/>
</dbReference>
<dbReference type="EC" id="2.4.2.18" evidence="9"/>
<evidence type="ECO:0000256" key="3">
    <source>
        <dbReference type="ARBA" id="ARBA00022676"/>
    </source>
</evidence>
<evidence type="ECO:0000313" key="12">
    <source>
        <dbReference type="EMBL" id="PWN55187.1"/>
    </source>
</evidence>
<dbReference type="SUPFAM" id="SSF47648">
    <property type="entry name" value="Nucleoside phosphorylase/phosphoribosyltransferase N-terminal domain"/>
    <property type="match status" value="1"/>
</dbReference>
<comment type="cofactor">
    <cofactor evidence="9">
        <name>Mg(2+)</name>
        <dbReference type="ChEBI" id="CHEBI:18420"/>
    </cofactor>
    <text evidence="9">Binds 2 magnesium ions per monomer.</text>
</comment>
<proteinExistence type="inferred from homology"/>
<comment type="catalytic activity">
    <reaction evidence="7 9">
        <text>N-(5-phospho-beta-D-ribosyl)anthranilate + diphosphate = 5-phospho-alpha-D-ribose 1-diphosphate + anthranilate</text>
        <dbReference type="Rhea" id="RHEA:11768"/>
        <dbReference type="ChEBI" id="CHEBI:16567"/>
        <dbReference type="ChEBI" id="CHEBI:18277"/>
        <dbReference type="ChEBI" id="CHEBI:33019"/>
        <dbReference type="ChEBI" id="CHEBI:58017"/>
        <dbReference type="EC" id="2.4.2.18"/>
    </reaction>
</comment>
<dbReference type="GO" id="GO:0004048">
    <property type="term" value="F:anthranilate phosphoribosyltransferase activity"/>
    <property type="evidence" value="ECO:0007669"/>
    <property type="project" value="UniProtKB-UniRule"/>
</dbReference>
<evidence type="ECO:0000256" key="4">
    <source>
        <dbReference type="ARBA" id="ARBA00022679"/>
    </source>
</evidence>
<evidence type="ECO:0000256" key="6">
    <source>
        <dbReference type="ARBA" id="ARBA00023141"/>
    </source>
</evidence>
<dbReference type="NCBIfam" id="TIGR01245">
    <property type="entry name" value="trpD"/>
    <property type="match status" value="1"/>
</dbReference>
<comment type="similarity">
    <text evidence="8">In the C-terminal section; belongs to the anthranilate phosphoribosyltransferase family.</text>
</comment>
<dbReference type="PANTHER" id="PTHR43285:SF2">
    <property type="entry name" value="ANTHRANILATE PHOSPHORIBOSYLTRANSFERASE"/>
    <property type="match status" value="1"/>
</dbReference>
<dbReference type="InterPro" id="IPR036320">
    <property type="entry name" value="Glycosyl_Trfase_fam3_N_dom_sf"/>
</dbReference>
<dbReference type="UniPathway" id="UPA00035">
    <property type="reaction ID" value="UER00041"/>
</dbReference>
<protein>
    <recommendedName>
        <fullName evidence="9">Anthranilate phosphoribosyltransferase</fullName>
        <ecNumber evidence="9">2.4.2.18</ecNumber>
    </recommendedName>
</protein>
<keyword evidence="2 9" id="KW-0028">Amino-acid biosynthesis</keyword>
<feature type="binding site" evidence="9">
    <location>
        <position position="227"/>
    </location>
    <ligand>
        <name>Mg(2+)</name>
        <dbReference type="ChEBI" id="CHEBI:18420"/>
        <label>2</label>
    </ligand>
</feature>
<dbReference type="RefSeq" id="WP_109720989.1">
    <property type="nucleotide sequence ID" value="NZ_QEQK01000012.1"/>
</dbReference>
<feature type="binding site" evidence="9">
    <location>
        <position position="82"/>
    </location>
    <ligand>
        <name>anthranilate</name>
        <dbReference type="ChEBI" id="CHEBI:16567"/>
        <label>1</label>
    </ligand>
</feature>
<feature type="binding site" evidence="9">
    <location>
        <position position="168"/>
    </location>
    <ligand>
        <name>anthranilate</name>
        <dbReference type="ChEBI" id="CHEBI:16567"/>
        <label>2</label>
    </ligand>
</feature>
<keyword evidence="4 9" id="KW-0808">Transferase</keyword>
<feature type="binding site" evidence="9">
    <location>
        <begin position="92"/>
        <end position="95"/>
    </location>
    <ligand>
        <name>5-phospho-alpha-D-ribose 1-diphosphate</name>
        <dbReference type="ChEBI" id="CHEBI:58017"/>
    </ligand>
</feature>
<comment type="similarity">
    <text evidence="9">Belongs to the anthranilate phosphoribosyltransferase family.</text>
</comment>
<dbReference type="InterPro" id="IPR000312">
    <property type="entry name" value="Glycosyl_Trfase_fam3"/>
</dbReference>
<keyword evidence="9" id="KW-0460">Magnesium</keyword>
<comment type="caution">
    <text evidence="9">Lacks conserved residue(s) required for the propagation of feature annotation.</text>
</comment>
<evidence type="ECO:0000259" key="10">
    <source>
        <dbReference type="Pfam" id="PF00591"/>
    </source>
</evidence>
<evidence type="ECO:0000256" key="8">
    <source>
        <dbReference type="ARBA" id="ARBA00061188"/>
    </source>
</evidence>
<sequence length="339" mass="35242">MKAVLEQLLDARDLGSEVMTQTMRGIMAGEYTPAQVAGFLVALRCKGETVDEIAAAAKVMRELATPVSLSERARKHLVDTCGTGGDASGIFNVSTAAAMVVAAAGGHVAKHGNRSVSSKFGSADVLESAGVKVSLDPDAVARCVDEVGVGFMFAPGYHSAMKHAIGPRRDLGVRTVFNLLGPLTNPAAAPCQVIGVFSGAWCTPIAEVMQRLGSEHVMVVHGQDGLDEISPVQPTHVAELRMGEVRTYTIEPATFGVTAHSLQPLRAASAEESRDMIQQALGGRAGSVADMIALNAGAGIYVAGLASTMADGVNRAREVLAAGTALDTLKRLARLSQQL</sequence>
<feature type="binding site" evidence="9">
    <location>
        <position position="113"/>
    </location>
    <ligand>
        <name>anthranilate</name>
        <dbReference type="ChEBI" id="CHEBI:16567"/>
        <label>1</label>
    </ligand>
</feature>
<dbReference type="Gene3D" id="1.20.970.10">
    <property type="entry name" value="Transferase, Pyrimidine Nucleoside Phosphorylase, Chain C"/>
    <property type="match status" value="1"/>
</dbReference>
<keyword evidence="9" id="KW-0479">Metal-binding</keyword>
<feature type="binding site" evidence="9">
    <location>
        <position position="228"/>
    </location>
    <ligand>
        <name>Mg(2+)</name>
        <dbReference type="ChEBI" id="CHEBI:18420"/>
        <label>1</label>
    </ligand>
</feature>
<evidence type="ECO:0000313" key="13">
    <source>
        <dbReference type="Proteomes" id="UP000251800"/>
    </source>
</evidence>
<dbReference type="FunFam" id="3.40.1030.10:FF:000002">
    <property type="entry name" value="Anthranilate phosphoribosyltransferase"/>
    <property type="match status" value="1"/>
</dbReference>
<accession>A0A383XRD3</accession>
<comment type="pathway">
    <text evidence="1 9">Amino-acid biosynthesis; L-tryptophan biosynthesis; L-tryptophan from chorismate: step 2/5.</text>
</comment>
<feature type="binding site" evidence="9">
    <location>
        <begin position="110"/>
        <end position="118"/>
    </location>
    <ligand>
        <name>5-phospho-alpha-D-ribose 1-diphosphate</name>
        <dbReference type="ChEBI" id="CHEBI:58017"/>
    </ligand>
</feature>
<feature type="domain" description="Glycosyl transferase family 3" evidence="10">
    <location>
        <begin position="75"/>
        <end position="326"/>
    </location>
</feature>
<feature type="binding site" evidence="9">
    <location>
        <position position="228"/>
    </location>
    <ligand>
        <name>Mg(2+)</name>
        <dbReference type="ChEBI" id="CHEBI:18420"/>
        <label>2</label>
    </ligand>
</feature>
<evidence type="ECO:0000256" key="5">
    <source>
        <dbReference type="ARBA" id="ARBA00022822"/>
    </source>
</evidence>
<dbReference type="PANTHER" id="PTHR43285">
    <property type="entry name" value="ANTHRANILATE PHOSPHORIBOSYLTRANSFERASE"/>
    <property type="match status" value="1"/>
</dbReference>
<feature type="binding site" evidence="9">
    <location>
        <position position="94"/>
    </location>
    <ligand>
        <name>Mg(2+)</name>
        <dbReference type="ChEBI" id="CHEBI:18420"/>
        <label>1</label>
    </ligand>
</feature>
<keyword evidence="5 9" id="KW-0822">Tryptophan biosynthesis</keyword>
<keyword evidence="6 9" id="KW-0057">Aromatic amino acid biosynthesis</keyword>
<name>A0A383XRD3_9GAMM</name>